<dbReference type="PATRIC" id="fig|1339315.3.peg.869"/>
<dbReference type="RefSeq" id="WP_005783692.1">
    <property type="nucleotide sequence ID" value="NZ_JGCY01000219.1"/>
</dbReference>
<organism evidence="2 3">
    <name type="scientific">Bacteroides fragilis str. 3988T(B)14</name>
    <dbReference type="NCBI Taxonomy" id="1339315"/>
    <lineage>
        <taxon>Bacteria</taxon>
        <taxon>Pseudomonadati</taxon>
        <taxon>Bacteroidota</taxon>
        <taxon>Bacteroidia</taxon>
        <taxon>Bacteroidales</taxon>
        <taxon>Bacteroidaceae</taxon>
        <taxon>Bacteroides</taxon>
    </lineage>
</organism>
<feature type="chain" id="PRO_5001476961" description="DUF3836 domain-containing protein" evidence="1">
    <location>
        <begin position="25"/>
        <end position="131"/>
    </location>
</feature>
<dbReference type="Proteomes" id="UP000020529">
    <property type="component" value="Unassembled WGS sequence"/>
</dbReference>
<dbReference type="SMR" id="A0A015TYT0"/>
<evidence type="ECO:0008006" key="4">
    <source>
        <dbReference type="Google" id="ProtNLM"/>
    </source>
</evidence>
<evidence type="ECO:0000313" key="2">
    <source>
        <dbReference type="EMBL" id="EXY76061.1"/>
    </source>
</evidence>
<gene>
    <name evidence="2" type="ORF">M124_0052</name>
</gene>
<accession>A0A015TYT0</accession>
<evidence type="ECO:0000313" key="3">
    <source>
        <dbReference type="Proteomes" id="UP000020529"/>
    </source>
</evidence>
<dbReference type="GeneID" id="60367535"/>
<sequence>MKTTGFLKTVALSAVLLVSSVAVSARNYDNNLIYNSEEENGMLIGQTVYKKEGSSLANYMKYNYKYDDNKRMIESQTMKWNSNKNNWENDLLVRYTYEGKTITTNYYKWNNRKSEFILAPEMTVTMDNPNL</sequence>
<dbReference type="EMBL" id="JGCY01000219">
    <property type="protein sequence ID" value="EXY76061.1"/>
    <property type="molecule type" value="Genomic_DNA"/>
</dbReference>
<feature type="signal peptide" evidence="1">
    <location>
        <begin position="1"/>
        <end position="24"/>
    </location>
</feature>
<protein>
    <recommendedName>
        <fullName evidence="4">DUF3836 domain-containing protein</fullName>
    </recommendedName>
</protein>
<evidence type="ECO:0000256" key="1">
    <source>
        <dbReference type="SAM" id="SignalP"/>
    </source>
</evidence>
<dbReference type="AlphaFoldDB" id="A0A015TYT0"/>
<comment type="caution">
    <text evidence="2">The sequence shown here is derived from an EMBL/GenBank/DDBJ whole genome shotgun (WGS) entry which is preliminary data.</text>
</comment>
<name>A0A015TYT0_BACFG</name>
<dbReference type="Gene3D" id="2.40.128.720">
    <property type="match status" value="1"/>
</dbReference>
<dbReference type="InterPro" id="IPR024339">
    <property type="entry name" value="DUF3836"/>
</dbReference>
<dbReference type="Pfam" id="PF12930">
    <property type="entry name" value="DUF3836"/>
    <property type="match status" value="1"/>
</dbReference>
<reference evidence="2 3" key="1">
    <citation type="submission" date="2014-02" db="EMBL/GenBank/DDBJ databases">
        <authorList>
            <person name="Sears C."/>
            <person name="Carroll K."/>
            <person name="Sack B.R."/>
            <person name="Qadri F."/>
            <person name="Myers L.L."/>
            <person name="Chung G.-T."/>
            <person name="Escheverria P."/>
            <person name="Fraser C.M."/>
            <person name="Sadzewicz L."/>
            <person name="Shefchek K.A."/>
            <person name="Tallon L."/>
            <person name="Das S.P."/>
            <person name="Daugherty S."/>
            <person name="Mongodin E.F."/>
        </authorList>
    </citation>
    <scope>NUCLEOTIDE SEQUENCE [LARGE SCALE GENOMIC DNA]</scope>
    <source>
        <strain evidence="3">3988T(B)14</strain>
    </source>
</reference>
<proteinExistence type="predicted"/>
<keyword evidence="1" id="KW-0732">Signal</keyword>